<keyword evidence="8 9" id="KW-0472">Membrane</keyword>
<evidence type="ECO:0000313" key="17">
    <source>
        <dbReference type="Proteomes" id="UP000178666"/>
    </source>
</evidence>
<keyword evidence="17" id="KW-1185">Reference proteome</keyword>
<dbReference type="PANTHER" id="PTHR30081">
    <property type="entry name" value="PROTEIN-EXPORT MEMBRANE PROTEIN SEC"/>
    <property type="match status" value="1"/>
</dbReference>
<evidence type="ECO:0000313" key="16">
    <source>
        <dbReference type="Proteomes" id="UP000075221"/>
    </source>
</evidence>
<feature type="compositionally biased region" description="Polar residues" evidence="10">
    <location>
        <begin position="130"/>
        <end position="141"/>
    </location>
</feature>
<proteinExistence type="inferred from homology"/>
<keyword evidence="5 9" id="KW-0653">Protein transport</keyword>
<reference evidence="14 16" key="2">
    <citation type="submission" date="2016-02" db="EMBL/GenBank/DDBJ databases">
        <title>Complete Genome Sequence of Propionibacterium acidipropionici ATCC 55737.</title>
        <authorList>
            <person name="Luna Flores C.H."/>
            <person name="Nielsen L.K."/>
            <person name="Marcellin E."/>
        </authorList>
    </citation>
    <scope>NUCLEOTIDE SEQUENCE [LARGE SCALE GENOMIC DNA]</scope>
    <source>
        <strain evidence="14 16">ATCC 55737</strain>
    </source>
</reference>
<evidence type="ECO:0000256" key="5">
    <source>
        <dbReference type="ARBA" id="ARBA00022927"/>
    </source>
</evidence>
<feature type="region of interest" description="Disordered" evidence="10">
    <location>
        <begin position="130"/>
        <end position="205"/>
    </location>
</feature>
<feature type="domain" description="Protein translocase subunit SecDF P1" evidence="12">
    <location>
        <begin position="66"/>
        <end position="122"/>
    </location>
</feature>
<dbReference type="Pfam" id="PF07549">
    <property type="entry name" value="Sec_GG"/>
    <property type="match status" value="1"/>
</dbReference>
<dbReference type="EMBL" id="CP015970">
    <property type="protein sequence ID" value="AOZ45941.1"/>
    <property type="molecule type" value="Genomic_DNA"/>
</dbReference>
<dbReference type="InterPro" id="IPR054384">
    <property type="entry name" value="SecDF_P1_head"/>
</dbReference>
<dbReference type="Pfam" id="PF21760">
    <property type="entry name" value="SecD_1st"/>
    <property type="match status" value="1"/>
</dbReference>
<comment type="subunit">
    <text evidence="9">Forms a complex with SecF. Part of the essential Sec protein translocation apparatus which comprises SecA, SecYEG and auxiliary proteins SecDF. Other proteins may also be involved.</text>
</comment>
<dbReference type="Pfam" id="PF22599">
    <property type="entry name" value="SecDF_P1_head"/>
    <property type="match status" value="1"/>
</dbReference>
<feature type="transmembrane region" description="Helical" evidence="9">
    <location>
        <begin position="418"/>
        <end position="443"/>
    </location>
</feature>
<evidence type="ECO:0000256" key="1">
    <source>
        <dbReference type="ARBA" id="ARBA00004651"/>
    </source>
</evidence>
<comment type="caution">
    <text evidence="9">Lacks conserved residue(s) required for the propagation of feature annotation.</text>
</comment>
<sequence length="580" mass="61007">MAITKRRKLHPGRTLIIFLVVIAALYGIMAATHSWSPRLGLDLRGGTTITLTATTTDGKAPAKTSLEQARNIIQQRVNSLGVGESSVKTAGDRNIVVSAPNVDSEKLLNMVGQTAKLGFRFVYTEEQVDKSQASSSPSATAKSGVAAPQGLPSAPSTEIPKASGLPSAPAGDGGTATYNDKSASSEAKRVKAAQSWQPSDEDQQKFQDYQCGQPSTQNENDPLVTCNREGTMKFLLSPVGIPGSLVTKSTSGIPDQGVNYVVNLQFNSIGTKSFSTATTALCSQQSPQNQFAIVLDGKVVSNPELNAQTAQGSCPITSGEAQISGNFTQQSADELANILKYGALPLAFQSSSVDTVSPTLGGEQLRAGLIAGVIGLILVAGYCILYYRGLGFVVISSLIIAGIGTYASMVLLGESMGFTLSLAGVAGAIVAIGITADSFVIYFERIRDEIREGRTLRTALQTGWMKARGTILMSDGVSLLSAVILFILSVDQVKGFAFTLGLTTAIDMLICFFFTHPVVVLLGRTRFWGEGRPFSGLEARHMGVSQASLLGRRAARARAHHNTTADSAAGNSAVNKGEEA</sequence>
<dbReference type="AlphaFoldDB" id="A0AAC8YCU4"/>
<evidence type="ECO:0000313" key="14">
    <source>
        <dbReference type="EMBL" id="AMS04446.1"/>
    </source>
</evidence>
<dbReference type="GO" id="GO:0005886">
    <property type="term" value="C:plasma membrane"/>
    <property type="evidence" value="ECO:0007669"/>
    <property type="project" value="UniProtKB-SubCell"/>
</dbReference>
<dbReference type="Gene3D" id="1.20.1640.10">
    <property type="entry name" value="Multidrug efflux transporter AcrB transmembrane domain"/>
    <property type="match status" value="1"/>
</dbReference>
<dbReference type="Proteomes" id="UP000178666">
    <property type="component" value="Chromosome"/>
</dbReference>
<evidence type="ECO:0000256" key="6">
    <source>
        <dbReference type="ARBA" id="ARBA00022989"/>
    </source>
</evidence>
<evidence type="ECO:0000256" key="8">
    <source>
        <dbReference type="ARBA" id="ARBA00023136"/>
    </source>
</evidence>
<dbReference type="Proteomes" id="UP000075221">
    <property type="component" value="Chromosome"/>
</dbReference>
<dbReference type="Gene3D" id="3.30.70.3400">
    <property type="match status" value="1"/>
</dbReference>
<dbReference type="InterPro" id="IPR022813">
    <property type="entry name" value="SecD/SecF_arch_bac"/>
</dbReference>
<reference evidence="15 17" key="1">
    <citation type="journal article" date="2016" name="Plant Dis.">
        <title>Improved production of propionic acid using genome shuffling.</title>
        <authorList>
            <person name="Luna-Flores C.H."/>
            <person name="Palfreyman R.W."/>
            <person name="Kromer J.O."/>
            <person name="Nielsen L.K."/>
            <person name="Marcellin E."/>
        </authorList>
    </citation>
    <scope>NUCLEOTIDE SEQUENCE [LARGE SCALE GENOMIC DNA]</scope>
    <source>
        <strain evidence="15 17">F3E8</strain>
    </source>
</reference>
<feature type="compositionally biased region" description="Polar residues" evidence="10">
    <location>
        <begin position="176"/>
        <end position="185"/>
    </location>
</feature>
<keyword evidence="2 9" id="KW-0813">Transport</keyword>
<feature type="transmembrane region" description="Helical" evidence="9">
    <location>
        <begin position="471"/>
        <end position="490"/>
    </location>
</feature>
<feature type="domain" description="Protein export membrane protein SecD/SecF C-terminal" evidence="11">
    <location>
        <begin position="348"/>
        <end position="523"/>
    </location>
</feature>
<keyword evidence="3 9" id="KW-1003">Cell membrane</keyword>
<evidence type="ECO:0000256" key="2">
    <source>
        <dbReference type="ARBA" id="ARBA00022448"/>
    </source>
</evidence>
<dbReference type="GO" id="GO:0043952">
    <property type="term" value="P:protein transport by the Sec complex"/>
    <property type="evidence" value="ECO:0007669"/>
    <property type="project" value="UniProtKB-UniRule"/>
</dbReference>
<dbReference type="GO" id="GO:0065002">
    <property type="term" value="P:intracellular protein transmembrane transport"/>
    <property type="evidence" value="ECO:0007669"/>
    <property type="project" value="UniProtKB-UniRule"/>
</dbReference>
<dbReference type="Pfam" id="PF02355">
    <property type="entry name" value="SecD_SecF_C"/>
    <property type="match status" value="1"/>
</dbReference>
<dbReference type="SUPFAM" id="SSF82866">
    <property type="entry name" value="Multidrug efflux transporter AcrB transmembrane domain"/>
    <property type="match status" value="1"/>
</dbReference>
<keyword evidence="6 9" id="KW-1133">Transmembrane helix</keyword>
<evidence type="ECO:0000256" key="10">
    <source>
        <dbReference type="SAM" id="MobiDB-lite"/>
    </source>
</evidence>
<dbReference type="NCBIfam" id="TIGR01129">
    <property type="entry name" value="secD"/>
    <property type="match status" value="1"/>
</dbReference>
<evidence type="ECO:0000313" key="15">
    <source>
        <dbReference type="EMBL" id="AOZ45941.1"/>
    </source>
</evidence>
<comment type="function">
    <text evidence="9">Part of the Sec protein translocase complex. Interacts with the SecYEG preprotein conducting channel. SecDF uses the proton motive force (PMF) to complete protein translocation after the ATP-dependent function of SecA.</text>
</comment>
<dbReference type="NCBIfam" id="TIGR00916">
    <property type="entry name" value="2A0604s01"/>
    <property type="match status" value="1"/>
</dbReference>
<gene>
    <name evidence="9" type="primary">secD</name>
    <name evidence="15" type="ORF">A8L58_03550</name>
    <name evidence="14" type="ORF">AXH35_02085</name>
</gene>
<evidence type="ECO:0000256" key="7">
    <source>
        <dbReference type="ARBA" id="ARBA00023010"/>
    </source>
</evidence>
<evidence type="ECO:0000259" key="12">
    <source>
        <dbReference type="Pfam" id="PF21760"/>
    </source>
</evidence>
<evidence type="ECO:0000259" key="11">
    <source>
        <dbReference type="Pfam" id="PF02355"/>
    </source>
</evidence>
<feature type="transmembrane region" description="Helical" evidence="9">
    <location>
        <begin position="496"/>
        <end position="522"/>
    </location>
</feature>
<dbReference type="GO" id="GO:0006605">
    <property type="term" value="P:protein targeting"/>
    <property type="evidence" value="ECO:0007669"/>
    <property type="project" value="UniProtKB-UniRule"/>
</dbReference>
<dbReference type="HAMAP" id="MF_01463_B">
    <property type="entry name" value="SecD_B"/>
    <property type="match status" value="1"/>
</dbReference>
<evidence type="ECO:0000259" key="13">
    <source>
        <dbReference type="Pfam" id="PF22599"/>
    </source>
</evidence>
<evidence type="ECO:0000256" key="9">
    <source>
        <dbReference type="HAMAP-Rule" id="MF_01463"/>
    </source>
</evidence>
<feature type="domain" description="SecDF P1 head subdomain" evidence="13">
    <location>
        <begin position="234"/>
        <end position="345"/>
    </location>
</feature>
<dbReference type="GO" id="GO:0015450">
    <property type="term" value="F:protein-transporting ATPase activity"/>
    <property type="evidence" value="ECO:0007669"/>
    <property type="project" value="InterPro"/>
</dbReference>
<dbReference type="InterPro" id="IPR005791">
    <property type="entry name" value="SecD"/>
</dbReference>
<protein>
    <recommendedName>
        <fullName evidence="9">Protein translocase subunit SecD</fullName>
    </recommendedName>
</protein>
<evidence type="ECO:0000256" key="3">
    <source>
        <dbReference type="ARBA" id="ARBA00022475"/>
    </source>
</evidence>
<feature type="region of interest" description="Disordered" evidence="10">
    <location>
        <begin position="561"/>
        <end position="580"/>
    </location>
</feature>
<dbReference type="EMBL" id="CP014352">
    <property type="protein sequence ID" value="AMS04446.1"/>
    <property type="molecule type" value="Genomic_DNA"/>
</dbReference>
<comment type="subcellular location">
    <subcellularLocation>
        <location evidence="1 9">Cell membrane</location>
        <topology evidence="1 9">Multi-pass membrane protein</topology>
    </subcellularLocation>
</comment>
<dbReference type="InterPro" id="IPR022646">
    <property type="entry name" value="SecD/SecF_CS"/>
</dbReference>
<name>A0AAC8YCU4_9ACTN</name>
<dbReference type="InterPro" id="IPR048634">
    <property type="entry name" value="SecD_SecF_C"/>
</dbReference>
<dbReference type="InterPro" id="IPR048631">
    <property type="entry name" value="SecD_1st"/>
</dbReference>
<comment type="similarity">
    <text evidence="9">Belongs to the SecD/SecF family. SecD subfamily.</text>
</comment>
<keyword evidence="4 9" id="KW-0812">Transmembrane</keyword>
<keyword evidence="7 9" id="KW-0811">Translocation</keyword>
<feature type="transmembrane region" description="Helical" evidence="9">
    <location>
        <begin position="392"/>
        <end position="412"/>
    </location>
</feature>
<feature type="transmembrane region" description="Helical" evidence="9">
    <location>
        <begin position="365"/>
        <end position="385"/>
    </location>
</feature>
<feature type="compositionally biased region" description="Polar residues" evidence="10">
    <location>
        <begin position="562"/>
        <end position="574"/>
    </location>
</feature>
<dbReference type="InterPro" id="IPR055344">
    <property type="entry name" value="SecD_SecF_C_bact"/>
</dbReference>
<dbReference type="Gene3D" id="3.30.1360.200">
    <property type="match status" value="1"/>
</dbReference>
<evidence type="ECO:0000256" key="4">
    <source>
        <dbReference type="ARBA" id="ARBA00022692"/>
    </source>
</evidence>
<organism evidence="14 16">
    <name type="scientific">Acidipropionibacterium acidipropionici</name>
    <dbReference type="NCBI Taxonomy" id="1748"/>
    <lineage>
        <taxon>Bacteria</taxon>
        <taxon>Bacillati</taxon>
        <taxon>Actinomycetota</taxon>
        <taxon>Actinomycetes</taxon>
        <taxon>Propionibacteriales</taxon>
        <taxon>Propionibacteriaceae</taxon>
        <taxon>Acidipropionibacterium</taxon>
    </lineage>
</organism>
<accession>A0AAC8YCU4</accession>
<dbReference type="PANTHER" id="PTHR30081:SF1">
    <property type="entry name" value="PROTEIN TRANSLOCASE SUBUNIT SECD"/>
    <property type="match status" value="1"/>
</dbReference>